<keyword evidence="3" id="KW-1185">Reference proteome</keyword>
<dbReference type="EMBL" id="VXIV02000229">
    <property type="protein sequence ID" value="KAF6039627.1"/>
    <property type="molecule type" value="Genomic_DNA"/>
</dbReference>
<dbReference type="AlphaFoldDB" id="A0A7J7KNA0"/>
<dbReference type="Proteomes" id="UP000593567">
    <property type="component" value="Unassembled WGS sequence"/>
</dbReference>
<feature type="compositionally biased region" description="Low complexity" evidence="1">
    <location>
        <begin position="11"/>
        <end position="24"/>
    </location>
</feature>
<gene>
    <name evidence="2" type="ORF">EB796_002087</name>
</gene>
<evidence type="ECO:0000256" key="1">
    <source>
        <dbReference type="SAM" id="MobiDB-lite"/>
    </source>
</evidence>
<dbReference type="OrthoDB" id="2156856at2759"/>
<evidence type="ECO:0000313" key="2">
    <source>
        <dbReference type="EMBL" id="KAF6039627.1"/>
    </source>
</evidence>
<proteinExistence type="predicted"/>
<organism evidence="2 3">
    <name type="scientific">Bugula neritina</name>
    <name type="common">Brown bryozoan</name>
    <name type="synonym">Sertularia neritina</name>
    <dbReference type="NCBI Taxonomy" id="10212"/>
    <lineage>
        <taxon>Eukaryota</taxon>
        <taxon>Metazoa</taxon>
        <taxon>Spiralia</taxon>
        <taxon>Lophotrochozoa</taxon>
        <taxon>Bryozoa</taxon>
        <taxon>Gymnolaemata</taxon>
        <taxon>Cheilostomatida</taxon>
        <taxon>Flustrina</taxon>
        <taxon>Buguloidea</taxon>
        <taxon>Bugulidae</taxon>
        <taxon>Bugula</taxon>
    </lineage>
</organism>
<name>A0A7J7KNA0_BUGNE</name>
<feature type="region of interest" description="Disordered" evidence="1">
    <location>
        <begin position="1"/>
        <end position="27"/>
    </location>
</feature>
<evidence type="ECO:0000313" key="3">
    <source>
        <dbReference type="Proteomes" id="UP000593567"/>
    </source>
</evidence>
<comment type="caution">
    <text evidence="2">The sequence shown here is derived from an EMBL/GenBank/DDBJ whole genome shotgun (WGS) entry which is preliminary data.</text>
</comment>
<feature type="compositionally biased region" description="Basic and acidic residues" evidence="1">
    <location>
        <begin position="1"/>
        <end position="10"/>
    </location>
</feature>
<reference evidence="2" key="1">
    <citation type="submission" date="2020-06" db="EMBL/GenBank/DDBJ databases">
        <title>Draft genome of Bugula neritina, a colonial animal packing powerful symbionts and potential medicines.</title>
        <authorList>
            <person name="Rayko M."/>
        </authorList>
    </citation>
    <scope>NUCLEOTIDE SEQUENCE [LARGE SCALE GENOMIC DNA]</scope>
    <source>
        <strain evidence="2">Kwan_BN1</strain>
    </source>
</reference>
<sequence length="129" mass="13525">MSEPKVEKFLTESSADTSEGSSASLPLGGCSPAMIVGGCSPAMIAGGCSPAFGSESPAPVRNPSPPREILGLSDNIGGTAFSKHWLFRTLMNLLKVIEQPVDNAATTSVVLIQIMQYSLFQIQTLKVIV</sequence>
<accession>A0A7J7KNA0</accession>
<protein>
    <submittedName>
        <fullName evidence="2">Uncharacterized protein</fullName>
    </submittedName>
</protein>